<gene>
    <name evidence="2" type="ORF">E2626_14500</name>
</gene>
<feature type="transmembrane region" description="Helical" evidence="1">
    <location>
        <begin position="45"/>
        <end position="65"/>
    </location>
</feature>
<keyword evidence="1" id="KW-1133">Transmembrane helix</keyword>
<dbReference type="Proteomes" id="UP000297776">
    <property type="component" value="Unassembled WGS sequence"/>
</dbReference>
<dbReference type="OrthoDB" id="2440798at2"/>
<dbReference type="AlphaFoldDB" id="A0A4Y8LG27"/>
<sequence>MKLFRDMSENEVQNSTRSLVFGFYVFLLLLALNNVYHLINNKDLMSSFSIFTIGLVLTFGYEFILNMKKSKKA</sequence>
<evidence type="ECO:0000313" key="3">
    <source>
        <dbReference type="Proteomes" id="UP000297776"/>
    </source>
</evidence>
<name>A0A4Y8LG27_9BACL</name>
<evidence type="ECO:0000256" key="1">
    <source>
        <dbReference type="SAM" id="Phobius"/>
    </source>
</evidence>
<protein>
    <submittedName>
        <fullName evidence="2">DUF2871 family protein</fullName>
    </submittedName>
</protein>
<reference evidence="2 3" key="1">
    <citation type="submission" date="2019-03" db="EMBL/GenBank/DDBJ databases">
        <authorList>
            <person name="Yang Y."/>
        </authorList>
    </citation>
    <scope>NUCLEOTIDE SEQUENCE [LARGE SCALE GENOMIC DNA]</scope>
    <source>
        <strain evidence="2 3">ASL-1</strain>
    </source>
</reference>
<keyword evidence="3" id="KW-1185">Reference proteome</keyword>
<feature type="transmembrane region" description="Helical" evidence="1">
    <location>
        <begin position="21"/>
        <end position="39"/>
    </location>
</feature>
<dbReference type="InterPro" id="IPR021299">
    <property type="entry name" value="DUF2871"/>
</dbReference>
<keyword evidence="1" id="KW-0812">Transmembrane</keyword>
<proteinExistence type="predicted"/>
<comment type="caution">
    <text evidence="2">The sequence shown here is derived from an EMBL/GenBank/DDBJ whole genome shotgun (WGS) entry which is preliminary data.</text>
</comment>
<dbReference type="Pfam" id="PF11070">
    <property type="entry name" value="DUF2871"/>
    <property type="match status" value="1"/>
</dbReference>
<dbReference type="RefSeq" id="WP_134382508.1">
    <property type="nucleotide sequence ID" value="NZ_SORX01000010.1"/>
</dbReference>
<evidence type="ECO:0000313" key="2">
    <source>
        <dbReference type="EMBL" id="TFD99466.1"/>
    </source>
</evidence>
<keyword evidence="1" id="KW-0472">Membrane</keyword>
<accession>A0A4Y8LG27</accession>
<organism evidence="2 3">
    <name type="scientific">Jeotgalibacillus salarius</name>
    <dbReference type="NCBI Taxonomy" id="546023"/>
    <lineage>
        <taxon>Bacteria</taxon>
        <taxon>Bacillati</taxon>
        <taxon>Bacillota</taxon>
        <taxon>Bacilli</taxon>
        <taxon>Bacillales</taxon>
        <taxon>Caryophanaceae</taxon>
        <taxon>Jeotgalibacillus</taxon>
    </lineage>
</organism>
<dbReference type="EMBL" id="SORX01000010">
    <property type="protein sequence ID" value="TFD99466.1"/>
    <property type="molecule type" value="Genomic_DNA"/>
</dbReference>